<dbReference type="EMBL" id="SMBU01000027">
    <property type="protein sequence ID" value="TCU91092.1"/>
    <property type="molecule type" value="Genomic_DNA"/>
</dbReference>
<keyword evidence="2" id="KW-1185">Reference proteome</keyword>
<evidence type="ECO:0000313" key="2">
    <source>
        <dbReference type="Proteomes" id="UP000295110"/>
    </source>
</evidence>
<name>A0A4R3UJX0_ROSSA</name>
<dbReference type="RefSeq" id="WP_132574650.1">
    <property type="nucleotide sequence ID" value="NZ_CBCSGL010000026.1"/>
</dbReference>
<gene>
    <name evidence="1" type="ORF">EV671_102723</name>
</gene>
<comment type="caution">
    <text evidence="1">The sequence shown here is derived from an EMBL/GenBank/DDBJ whole genome shotgun (WGS) entry which is preliminary data.</text>
</comment>
<protein>
    <submittedName>
        <fullName evidence="1">Uncharacterized protein</fullName>
    </submittedName>
</protein>
<evidence type="ECO:0000313" key="1">
    <source>
        <dbReference type="EMBL" id="TCU91092.1"/>
    </source>
</evidence>
<accession>A0A4R3UJX0</accession>
<sequence>MSYFFWDSADWFSSTLCCRYTVVQFGKLQLPMRIDGVPTTAGWHWALGLFTDGQFQVFGAWRDDGPETPQRIALDLHDRGLERVQALAADDGLVAAMRVRHPKLCERTVAELVESGAVSYRMRQAIRWTDTATQRLQERMSRAAKKYGPFADHAAAADFLAQAFQRADRDLLADYWERAKPAPYGAGAAPRVLVRAV</sequence>
<dbReference type="OrthoDB" id="165209at2"/>
<organism evidence="1 2">
    <name type="scientific">Roseateles saccharophilus</name>
    <name type="common">Pseudomonas saccharophila</name>
    <dbReference type="NCBI Taxonomy" id="304"/>
    <lineage>
        <taxon>Bacteria</taxon>
        <taxon>Pseudomonadati</taxon>
        <taxon>Pseudomonadota</taxon>
        <taxon>Betaproteobacteria</taxon>
        <taxon>Burkholderiales</taxon>
        <taxon>Sphaerotilaceae</taxon>
        <taxon>Roseateles</taxon>
    </lineage>
</organism>
<reference evidence="1 2" key="1">
    <citation type="submission" date="2019-03" db="EMBL/GenBank/DDBJ databases">
        <title>Genomic Encyclopedia of Type Strains, Phase IV (KMG-IV): sequencing the most valuable type-strain genomes for metagenomic binning, comparative biology and taxonomic classification.</title>
        <authorList>
            <person name="Goeker M."/>
        </authorList>
    </citation>
    <scope>NUCLEOTIDE SEQUENCE [LARGE SCALE GENOMIC DNA]</scope>
    <source>
        <strain evidence="1 2">DSM 654</strain>
    </source>
</reference>
<proteinExistence type="predicted"/>
<dbReference type="AlphaFoldDB" id="A0A4R3UJX0"/>
<dbReference type="Proteomes" id="UP000295110">
    <property type="component" value="Unassembled WGS sequence"/>
</dbReference>